<evidence type="ECO:0000313" key="2">
    <source>
        <dbReference type="EMBL" id="CAL1277047.1"/>
    </source>
</evidence>
<dbReference type="Gene3D" id="3.40.50.300">
    <property type="entry name" value="P-loop containing nucleotide triphosphate hydrolases"/>
    <property type="match status" value="1"/>
</dbReference>
<accession>A0AAV1ZYX7</accession>
<feature type="non-terminal residue" evidence="2">
    <location>
        <position position="162"/>
    </location>
</feature>
<dbReference type="GO" id="GO:0008569">
    <property type="term" value="F:minus-end-directed microtubule motor activity"/>
    <property type="evidence" value="ECO:0007669"/>
    <property type="project" value="InterPro"/>
</dbReference>
<keyword evidence="3" id="KW-1185">Reference proteome</keyword>
<evidence type="ECO:0000313" key="3">
    <source>
        <dbReference type="Proteomes" id="UP001497382"/>
    </source>
</evidence>
<evidence type="ECO:0000259" key="1">
    <source>
        <dbReference type="Pfam" id="PF03028"/>
    </source>
</evidence>
<feature type="non-terminal residue" evidence="2">
    <location>
        <position position="1"/>
    </location>
</feature>
<protein>
    <recommendedName>
        <fullName evidence="1">Dynein heavy chain region D6 P-loop domain-containing protein</fullName>
    </recommendedName>
</protein>
<feature type="domain" description="Dynein heavy chain region D6 P-loop" evidence="1">
    <location>
        <begin position="26"/>
        <end position="150"/>
    </location>
</feature>
<dbReference type="Proteomes" id="UP001497382">
    <property type="component" value="Unassembled WGS sequence"/>
</dbReference>
<dbReference type="EMBL" id="CAXIEN010000098">
    <property type="protein sequence ID" value="CAL1277047.1"/>
    <property type="molecule type" value="Genomic_DNA"/>
</dbReference>
<sequence>VAEILGPAFVNSRSNDLDDILGECGSNTPILFILSPGVDPLHDLEACGEKRGFTSARGNFQNVSLGQGQESIAEQTMDNGASQGHWVVLQNIHLAKGWLHRLEKKLEEMNNMEVHQEYRLFLSANPPEEATGEESRLIPPGLLESCLKVTNEPPKGMQANLH</sequence>
<dbReference type="GO" id="GO:0051959">
    <property type="term" value="F:dynein light intermediate chain binding"/>
    <property type="evidence" value="ECO:0007669"/>
    <property type="project" value="InterPro"/>
</dbReference>
<dbReference type="Pfam" id="PF03028">
    <property type="entry name" value="Dynein_heavy"/>
    <property type="match status" value="1"/>
</dbReference>
<name>A0AAV1ZYX7_9ARAC</name>
<dbReference type="InterPro" id="IPR026983">
    <property type="entry name" value="DHC"/>
</dbReference>
<dbReference type="PANTHER" id="PTHR45703">
    <property type="entry name" value="DYNEIN HEAVY CHAIN"/>
    <property type="match status" value="1"/>
</dbReference>
<comment type="caution">
    <text evidence="2">The sequence shown here is derived from an EMBL/GenBank/DDBJ whole genome shotgun (WGS) entry which is preliminary data.</text>
</comment>
<proteinExistence type="predicted"/>
<gene>
    <name evidence="2" type="ORF">LARSCL_LOCUS8990</name>
</gene>
<dbReference type="GO" id="GO:0007018">
    <property type="term" value="P:microtubule-based movement"/>
    <property type="evidence" value="ECO:0007669"/>
    <property type="project" value="InterPro"/>
</dbReference>
<dbReference type="GO" id="GO:0030286">
    <property type="term" value="C:dynein complex"/>
    <property type="evidence" value="ECO:0007669"/>
    <property type="project" value="InterPro"/>
</dbReference>
<dbReference type="FunFam" id="3.40.50.300:FF:000153">
    <property type="entry name" value="Dynein axonemal heavy chain 1"/>
    <property type="match status" value="1"/>
</dbReference>
<dbReference type="InterPro" id="IPR027417">
    <property type="entry name" value="P-loop_NTPase"/>
</dbReference>
<organism evidence="2 3">
    <name type="scientific">Larinioides sclopetarius</name>
    <dbReference type="NCBI Taxonomy" id="280406"/>
    <lineage>
        <taxon>Eukaryota</taxon>
        <taxon>Metazoa</taxon>
        <taxon>Ecdysozoa</taxon>
        <taxon>Arthropoda</taxon>
        <taxon>Chelicerata</taxon>
        <taxon>Arachnida</taxon>
        <taxon>Araneae</taxon>
        <taxon>Araneomorphae</taxon>
        <taxon>Entelegynae</taxon>
        <taxon>Araneoidea</taxon>
        <taxon>Araneidae</taxon>
        <taxon>Larinioides</taxon>
    </lineage>
</organism>
<reference evidence="2 3" key="1">
    <citation type="submission" date="2024-04" db="EMBL/GenBank/DDBJ databases">
        <authorList>
            <person name="Rising A."/>
            <person name="Reimegard J."/>
            <person name="Sonavane S."/>
            <person name="Akerstrom W."/>
            <person name="Nylinder S."/>
            <person name="Hedman E."/>
            <person name="Kallberg Y."/>
        </authorList>
    </citation>
    <scope>NUCLEOTIDE SEQUENCE [LARGE SCALE GENOMIC DNA]</scope>
</reference>
<dbReference type="InterPro" id="IPR004273">
    <property type="entry name" value="Dynein_heavy_D6_P-loop"/>
</dbReference>
<dbReference type="GO" id="GO:0045505">
    <property type="term" value="F:dynein intermediate chain binding"/>
    <property type="evidence" value="ECO:0007669"/>
    <property type="project" value="InterPro"/>
</dbReference>
<dbReference type="PANTHER" id="PTHR45703:SF8">
    <property type="entry name" value="DYNEINS HEAVY CHAIN"/>
    <property type="match status" value="1"/>
</dbReference>
<dbReference type="AlphaFoldDB" id="A0AAV1ZYX7"/>